<reference evidence="1 2" key="1">
    <citation type="journal article" date="2018" name="Front. Plant Sci.">
        <title>Red Clover (Trifolium pratense) and Zigzag Clover (T. medium) - A Picture of Genomic Similarities and Differences.</title>
        <authorList>
            <person name="Dluhosova J."/>
            <person name="Istvanek J."/>
            <person name="Nedelnik J."/>
            <person name="Repkova J."/>
        </authorList>
    </citation>
    <scope>NUCLEOTIDE SEQUENCE [LARGE SCALE GENOMIC DNA]</scope>
    <source>
        <strain evidence="2">cv. 10/8</strain>
        <tissue evidence="1">Leaf</tissue>
    </source>
</reference>
<protein>
    <submittedName>
        <fullName evidence="1">Uncharacterized protein</fullName>
    </submittedName>
</protein>
<accession>A0A392PUF8</accession>
<name>A0A392PUF8_9FABA</name>
<proteinExistence type="predicted"/>
<dbReference type="AlphaFoldDB" id="A0A392PUF8"/>
<keyword evidence="2" id="KW-1185">Reference proteome</keyword>
<evidence type="ECO:0000313" key="2">
    <source>
        <dbReference type="Proteomes" id="UP000265520"/>
    </source>
</evidence>
<organism evidence="1 2">
    <name type="scientific">Trifolium medium</name>
    <dbReference type="NCBI Taxonomy" id="97028"/>
    <lineage>
        <taxon>Eukaryota</taxon>
        <taxon>Viridiplantae</taxon>
        <taxon>Streptophyta</taxon>
        <taxon>Embryophyta</taxon>
        <taxon>Tracheophyta</taxon>
        <taxon>Spermatophyta</taxon>
        <taxon>Magnoliopsida</taxon>
        <taxon>eudicotyledons</taxon>
        <taxon>Gunneridae</taxon>
        <taxon>Pentapetalae</taxon>
        <taxon>rosids</taxon>
        <taxon>fabids</taxon>
        <taxon>Fabales</taxon>
        <taxon>Fabaceae</taxon>
        <taxon>Papilionoideae</taxon>
        <taxon>50 kb inversion clade</taxon>
        <taxon>NPAAA clade</taxon>
        <taxon>Hologalegina</taxon>
        <taxon>IRL clade</taxon>
        <taxon>Trifolieae</taxon>
        <taxon>Trifolium</taxon>
    </lineage>
</organism>
<dbReference type="EMBL" id="LXQA010095843">
    <property type="protein sequence ID" value="MCI15297.1"/>
    <property type="molecule type" value="Genomic_DNA"/>
</dbReference>
<evidence type="ECO:0000313" key="1">
    <source>
        <dbReference type="EMBL" id="MCI15297.1"/>
    </source>
</evidence>
<dbReference type="Proteomes" id="UP000265520">
    <property type="component" value="Unassembled WGS sequence"/>
</dbReference>
<sequence>NTGLALDKSLAVDDVVRMSQYALRQASWFLWYGLFGVKALPFN</sequence>
<feature type="non-terminal residue" evidence="1">
    <location>
        <position position="1"/>
    </location>
</feature>
<comment type="caution">
    <text evidence="1">The sequence shown here is derived from an EMBL/GenBank/DDBJ whole genome shotgun (WGS) entry which is preliminary data.</text>
</comment>